<evidence type="ECO:0000256" key="5">
    <source>
        <dbReference type="ARBA" id="ARBA00023136"/>
    </source>
</evidence>
<accession>A0A380NLR4</accession>
<feature type="transmembrane region" description="Helical" evidence="6">
    <location>
        <begin position="221"/>
        <end position="240"/>
    </location>
</feature>
<dbReference type="PANTHER" id="PTHR43701">
    <property type="entry name" value="MEMBRANE TRANSPORTER PROTEIN MJ0441-RELATED"/>
    <property type="match status" value="1"/>
</dbReference>
<feature type="transmembrane region" description="Helical" evidence="6">
    <location>
        <begin position="191"/>
        <end position="214"/>
    </location>
</feature>
<comment type="similarity">
    <text evidence="2 6">Belongs to the 4-toluene sulfonate uptake permease (TSUP) (TC 2.A.102) family.</text>
</comment>
<evidence type="ECO:0000256" key="3">
    <source>
        <dbReference type="ARBA" id="ARBA00022692"/>
    </source>
</evidence>
<dbReference type="InterPro" id="IPR002781">
    <property type="entry name" value="TM_pro_TauE-like"/>
</dbReference>
<evidence type="ECO:0000256" key="1">
    <source>
        <dbReference type="ARBA" id="ARBA00004141"/>
    </source>
</evidence>
<dbReference type="InterPro" id="IPR051598">
    <property type="entry name" value="TSUP/Inactive_protease-like"/>
</dbReference>
<protein>
    <recommendedName>
        <fullName evidence="6">Probable membrane transporter protein</fullName>
    </recommendedName>
</protein>
<feature type="transmembrane region" description="Helical" evidence="6">
    <location>
        <begin position="246"/>
        <end position="265"/>
    </location>
</feature>
<keyword evidence="8" id="KW-1185">Reference proteome</keyword>
<feature type="transmembrane region" description="Helical" evidence="6">
    <location>
        <begin position="20"/>
        <end position="46"/>
    </location>
</feature>
<dbReference type="GO" id="GO:0005886">
    <property type="term" value="C:plasma membrane"/>
    <property type="evidence" value="ECO:0007669"/>
    <property type="project" value="UniProtKB-SubCell"/>
</dbReference>
<sequence length="271" mass="28743">MDGANGLILGMSVGMLLQFIVLGIGVGAFGTLIGAGGGLVFVPVFLYTFTDWSPAMVVGTSLTIVMFNAMSASTAFIKQKKILYSAALWFTLATIPGSYLGAVASESFDIAMLKFWFGLFLLCMSTFIGYKNWTKGQRKEESLQLHELTYSKTIGCLISVVVGFISSVFGIGGGLIHVAALVYLLGFPTHIATATSQFILFLSTISGVATHFYLGHIQWNIAIACGIGAVIGAQLGAAIAKRLKATSILMVFSLGVGLLALQLIWSSGKLW</sequence>
<keyword evidence="4 6" id="KW-1133">Transmembrane helix</keyword>
<dbReference type="EMBL" id="UHIO01000001">
    <property type="protein sequence ID" value="SUP44165.1"/>
    <property type="molecule type" value="Genomic_DNA"/>
</dbReference>
<dbReference type="AlphaFoldDB" id="A0A380NLR4"/>
<dbReference type="Proteomes" id="UP000255367">
    <property type="component" value="Unassembled WGS sequence"/>
</dbReference>
<dbReference type="Pfam" id="PF01925">
    <property type="entry name" value="TauE"/>
    <property type="match status" value="1"/>
</dbReference>
<feature type="transmembrane region" description="Helical" evidence="6">
    <location>
        <begin position="52"/>
        <end position="70"/>
    </location>
</feature>
<dbReference type="PANTHER" id="PTHR43701:SF2">
    <property type="entry name" value="MEMBRANE TRANSPORTER PROTEIN YJNA-RELATED"/>
    <property type="match status" value="1"/>
</dbReference>
<organism evidence="7 8">
    <name type="scientific">Veillonella criceti</name>
    <dbReference type="NCBI Taxonomy" id="103891"/>
    <lineage>
        <taxon>Bacteria</taxon>
        <taxon>Bacillati</taxon>
        <taxon>Bacillota</taxon>
        <taxon>Negativicutes</taxon>
        <taxon>Veillonellales</taxon>
        <taxon>Veillonellaceae</taxon>
        <taxon>Veillonella</taxon>
    </lineage>
</organism>
<keyword evidence="6" id="KW-1003">Cell membrane</keyword>
<keyword evidence="3 6" id="KW-0812">Transmembrane</keyword>
<evidence type="ECO:0000256" key="6">
    <source>
        <dbReference type="RuleBase" id="RU363041"/>
    </source>
</evidence>
<dbReference type="RefSeq" id="WP_115310657.1">
    <property type="nucleotide sequence ID" value="NZ_UHIO01000001.1"/>
</dbReference>
<evidence type="ECO:0000313" key="7">
    <source>
        <dbReference type="EMBL" id="SUP44165.1"/>
    </source>
</evidence>
<name>A0A380NLR4_9FIRM</name>
<evidence type="ECO:0000256" key="4">
    <source>
        <dbReference type="ARBA" id="ARBA00022989"/>
    </source>
</evidence>
<dbReference type="OrthoDB" id="9780109at2"/>
<proteinExistence type="inferred from homology"/>
<gene>
    <name evidence="7" type="ORF">NCTC12020_01535</name>
</gene>
<evidence type="ECO:0000256" key="2">
    <source>
        <dbReference type="ARBA" id="ARBA00009142"/>
    </source>
</evidence>
<reference evidence="7 8" key="1">
    <citation type="submission" date="2018-06" db="EMBL/GenBank/DDBJ databases">
        <authorList>
            <consortium name="Pathogen Informatics"/>
            <person name="Doyle S."/>
        </authorList>
    </citation>
    <scope>NUCLEOTIDE SEQUENCE [LARGE SCALE GENOMIC DNA]</scope>
    <source>
        <strain evidence="7 8">NCTC12020</strain>
    </source>
</reference>
<evidence type="ECO:0000313" key="8">
    <source>
        <dbReference type="Proteomes" id="UP000255367"/>
    </source>
</evidence>
<feature type="transmembrane region" description="Helical" evidence="6">
    <location>
        <begin position="154"/>
        <end position="185"/>
    </location>
</feature>
<feature type="transmembrane region" description="Helical" evidence="6">
    <location>
        <begin position="82"/>
        <end position="103"/>
    </location>
</feature>
<comment type="subcellular location">
    <subcellularLocation>
        <location evidence="6">Cell membrane</location>
        <topology evidence="6">Multi-pass membrane protein</topology>
    </subcellularLocation>
    <subcellularLocation>
        <location evidence="1">Membrane</location>
        <topology evidence="1">Multi-pass membrane protein</topology>
    </subcellularLocation>
</comment>
<feature type="transmembrane region" description="Helical" evidence="6">
    <location>
        <begin position="115"/>
        <end position="133"/>
    </location>
</feature>
<keyword evidence="5 6" id="KW-0472">Membrane</keyword>